<accession>A0ABQ2L3L7</accession>
<evidence type="ECO:0008006" key="3">
    <source>
        <dbReference type="Google" id="ProtNLM"/>
    </source>
</evidence>
<protein>
    <recommendedName>
        <fullName evidence="3">DUF3558 domain-containing protein</fullName>
    </recommendedName>
</protein>
<dbReference type="Pfam" id="PF12079">
    <property type="entry name" value="DUF3558"/>
    <property type="match status" value="1"/>
</dbReference>
<reference evidence="2" key="1">
    <citation type="journal article" date="2019" name="Int. J. Syst. Evol. Microbiol.">
        <title>The Global Catalogue of Microorganisms (GCM) 10K type strain sequencing project: providing services to taxonomists for standard genome sequencing and annotation.</title>
        <authorList>
            <consortium name="The Broad Institute Genomics Platform"/>
            <consortium name="The Broad Institute Genome Sequencing Center for Infectious Disease"/>
            <person name="Wu L."/>
            <person name="Ma J."/>
        </authorList>
    </citation>
    <scope>NUCLEOTIDE SEQUENCE [LARGE SCALE GENOMIC DNA]</scope>
    <source>
        <strain evidence="2">CGMCC 4.7329</strain>
    </source>
</reference>
<sequence length="328" mass="34757">MATMAILMVIGLAGCGTQAPGDPQPAAAPQYPDFLGPKIVSKLAYLDSLRTIDPCGYLDPAALDRIARPASIGADGEYNSCTAAFGTEVGPKRIAKVEFDMGMINQPGFGTPVDVNGTTIRVADAGGEFCSAHLQFDDQQAVAIRVFTAPLAPRTDLCPEAVDIATASIPLLGTRPSRAGSTHAHIDTQLSRLDACDVLQTLSQGHPDLDAGGLNPWGCWFRLDRFDESTQQQIAFLRATDSHIGKGMSGDELTEIGGFPAKYLAGTGRYSASCELMVGVDAQRRTKREQITGPDIDIELIRINTTGGGCDNAEATATELVRLYKLLG</sequence>
<dbReference type="InterPro" id="IPR024520">
    <property type="entry name" value="DUF3558"/>
</dbReference>
<keyword evidence="2" id="KW-1185">Reference proteome</keyword>
<gene>
    <name evidence="1" type="ORF">GCM10011610_71150</name>
</gene>
<name>A0ABQ2L3L7_9NOCA</name>
<comment type="caution">
    <text evidence="1">The sequence shown here is derived from an EMBL/GenBank/DDBJ whole genome shotgun (WGS) entry which is preliminary data.</text>
</comment>
<organism evidence="1 2">
    <name type="scientific">Nocardia rhizosphaerihabitans</name>
    <dbReference type="NCBI Taxonomy" id="1691570"/>
    <lineage>
        <taxon>Bacteria</taxon>
        <taxon>Bacillati</taxon>
        <taxon>Actinomycetota</taxon>
        <taxon>Actinomycetes</taxon>
        <taxon>Mycobacteriales</taxon>
        <taxon>Nocardiaceae</taxon>
        <taxon>Nocardia</taxon>
    </lineage>
</organism>
<evidence type="ECO:0000313" key="1">
    <source>
        <dbReference type="EMBL" id="GGO01398.1"/>
    </source>
</evidence>
<dbReference type="EMBL" id="BMNE01000021">
    <property type="protein sequence ID" value="GGO01398.1"/>
    <property type="molecule type" value="Genomic_DNA"/>
</dbReference>
<dbReference type="Proteomes" id="UP000658127">
    <property type="component" value="Unassembled WGS sequence"/>
</dbReference>
<proteinExistence type="predicted"/>
<evidence type="ECO:0000313" key="2">
    <source>
        <dbReference type="Proteomes" id="UP000658127"/>
    </source>
</evidence>